<gene>
    <name evidence="2" type="ORF">P3X46_018916</name>
</gene>
<accession>A0ABQ9LTK3</accession>
<organism evidence="2 3">
    <name type="scientific">Hevea brasiliensis</name>
    <name type="common">Para rubber tree</name>
    <name type="synonym">Siphonia brasiliensis</name>
    <dbReference type="NCBI Taxonomy" id="3981"/>
    <lineage>
        <taxon>Eukaryota</taxon>
        <taxon>Viridiplantae</taxon>
        <taxon>Streptophyta</taxon>
        <taxon>Embryophyta</taxon>
        <taxon>Tracheophyta</taxon>
        <taxon>Spermatophyta</taxon>
        <taxon>Magnoliopsida</taxon>
        <taxon>eudicotyledons</taxon>
        <taxon>Gunneridae</taxon>
        <taxon>Pentapetalae</taxon>
        <taxon>rosids</taxon>
        <taxon>fabids</taxon>
        <taxon>Malpighiales</taxon>
        <taxon>Euphorbiaceae</taxon>
        <taxon>Crotonoideae</taxon>
        <taxon>Micrandreae</taxon>
        <taxon>Hevea</taxon>
    </lineage>
</organism>
<protein>
    <submittedName>
        <fullName evidence="2">Uncharacterized protein</fullName>
    </submittedName>
</protein>
<reference evidence="2 3" key="1">
    <citation type="journal article" date="2023" name="Plant Biotechnol. J.">
        <title>Chromosome-level wild Hevea brasiliensis genome provides new tools for genomic-assisted breeding and valuable loci to elevate rubber yield.</title>
        <authorList>
            <person name="Cheng H."/>
            <person name="Song X."/>
            <person name="Hu Y."/>
            <person name="Wu T."/>
            <person name="Yang Q."/>
            <person name="An Z."/>
            <person name="Feng S."/>
            <person name="Deng Z."/>
            <person name="Wu W."/>
            <person name="Zeng X."/>
            <person name="Tu M."/>
            <person name="Wang X."/>
            <person name="Huang H."/>
        </authorList>
    </citation>
    <scope>NUCLEOTIDE SEQUENCE [LARGE SCALE GENOMIC DNA]</scope>
    <source>
        <strain evidence="2">MT/VB/25A 57/8</strain>
    </source>
</reference>
<evidence type="ECO:0000256" key="1">
    <source>
        <dbReference type="SAM" id="MobiDB-lite"/>
    </source>
</evidence>
<proteinExistence type="predicted"/>
<dbReference type="InterPro" id="IPR053273">
    <property type="entry name" value="CST_Regulator"/>
</dbReference>
<feature type="compositionally biased region" description="Basic and acidic residues" evidence="1">
    <location>
        <begin position="260"/>
        <end position="271"/>
    </location>
</feature>
<keyword evidence="3" id="KW-1185">Reference proteome</keyword>
<dbReference type="EMBL" id="JARPOI010000010">
    <property type="protein sequence ID" value="KAJ9170850.1"/>
    <property type="molecule type" value="Genomic_DNA"/>
</dbReference>
<comment type="caution">
    <text evidence="2">The sequence shown here is derived from an EMBL/GenBank/DDBJ whole genome shotgun (WGS) entry which is preliminary data.</text>
</comment>
<dbReference type="PANTHER" id="PTHR34659">
    <property type="entry name" value="BNAA05G11610D PROTEIN"/>
    <property type="match status" value="1"/>
</dbReference>
<evidence type="ECO:0000313" key="3">
    <source>
        <dbReference type="Proteomes" id="UP001174677"/>
    </source>
</evidence>
<dbReference type="Proteomes" id="UP001174677">
    <property type="component" value="Chromosome 10"/>
</dbReference>
<feature type="region of interest" description="Disordered" evidence="1">
    <location>
        <begin position="228"/>
        <end position="271"/>
    </location>
</feature>
<sequence>MIIMDLKGISWVGNVYQKFEAMCLEVEEIMYQDTVKYVENQVQTVGSTVKKFYSDVMQDLLPPSTVDAAKDGVSDLPLELYADVGIYMKPKVAMKEDHVKIDNIEKLTEDPKMIIDNNAAHSPTFHRLSHVDNLFPLSQWDSPGVAPGQYGKGSLSNKSYMGTKKRCKRENMSLYEKSGAISPLDKDLIRASSFCEPSNENLGDCAEEAAKRYVEGCLSNKSYLGANKSSKREYVPPSEKSGGITPLDKDLTGGSSVHKFSNENHKASSDQKDKITNLGSVEVTGHDSIEESKNKIENASEQMPDIKTDGSSFDMVNLIESGMSKEMDMRPYSQCRALQEATAADVCMNDELVSLEESCENGRVQRSEIACEEDFVSNSEMQIIQQVDKAKLEESCIMVNRDELHFTQNGGKSKSYKKKIQDVFSSRKKLTRKNEQLAIWPGGDSYPNQEESIKNSMSGLDINDARRSPTPDFCESEWEII</sequence>
<name>A0ABQ9LTK3_HEVBR</name>
<dbReference type="PANTHER" id="PTHR34659:SF8">
    <property type="entry name" value="(RAPE) HYPOTHETICAL PROTEIN"/>
    <property type="match status" value="1"/>
</dbReference>
<dbReference type="EMBL" id="JARPOI010000010">
    <property type="protein sequence ID" value="KAJ9170851.1"/>
    <property type="molecule type" value="Genomic_DNA"/>
</dbReference>
<evidence type="ECO:0000313" key="2">
    <source>
        <dbReference type="EMBL" id="KAJ9170850.1"/>
    </source>
</evidence>